<dbReference type="EMBL" id="GGEC01061027">
    <property type="protein sequence ID" value="MBX41511.1"/>
    <property type="molecule type" value="Transcribed_RNA"/>
</dbReference>
<evidence type="ECO:0000313" key="1">
    <source>
        <dbReference type="EMBL" id="MBX41511.1"/>
    </source>
</evidence>
<reference evidence="1" key="1">
    <citation type="submission" date="2018-02" db="EMBL/GenBank/DDBJ databases">
        <title>Rhizophora mucronata_Transcriptome.</title>
        <authorList>
            <person name="Meera S.P."/>
            <person name="Sreeshan A."/>
            <person name="Augustine A."/>
        </authorList>
    </citation>
    <scope>NUCLEOTIDE SEQUENCE</scope>
    <source>
        <tissue evidence="1">Leaf</tissue>
    </source>
</reference>
<accession>A0A2P2NGA5</accession>
<sequence length="35" mass="4079">MPRAMLYEDIKDILSLSSVRCMFVFVLDFVMSIHA</sequence>
<name>A0A2P2NGA5_RHIMU</name>
<proteinExistence type="predicted"/>
<dbReference type="AlphaFoldDB" id="A0A2P2NGA5"/>
<organism evidence="1">
    <name type="scientific">Rhizophora mucronata</name>
    <name type="common">Asiatic mangrove</name>
    <dbReference type="NCBI Taxonomy" id="61149"/>
    <lineage>
        <taxon>Eukaryota</taxon>
        <taxon>Viridiplantae</taxon>
        <taxon>Streptophyta</taxon>
        <taxon>Embryophyta</taxon>
        <taxon>Tracheophyta</taxon>
        <taxon>Spermatophyta</taxon>
        <taxon>Magnoliopsida</taxon>
        <taxon>eudicotyledons</taxon>
        <taxon>Gunneridae</taxon>
        <taxon>Pentapetalae</taxon>
        <taxon>rosids</taxon>
        <taxon>fabids</taxon>
        <taxon>Malpighiales</taxon>
        <taxon>Rhizophoraceae</taxon>
        <taxon>Rhizophora</taxon>
    </lineage>
</organism>
<protein>
    <submittedName>
        <fullName evidence="1">Uncharacterized protein</fullName>
    </submittedName>
</protein>